<keyword evidence="3" id="KW-1185">Reference proteome</keyword>
<comment type="caution">
    <text evidence="2">The sequence shown here is derived from an EMBL/GenBank/DDBJ whole genome shotgun (WGS) entry which is preliminary data.</text>
</comment>
<reference evidence="2 3" key="1">
    <citation type="journal article" date="2022" name="G3 (Bethesda)">
        <title>Enemy or ally: a genomic approach to elucidate the lifestyle of Phyllosticta citrichinaensis.</title>
        <authorList>
            <person name="Buijs V.A."/>
            <person name="Groenewald J.Z."/>
            <person name="Haridas S."/>
            <person name="LaButti K.M."/>
            <person name="Lipzen A."/>
            <person name="Martin F.M."/>
            <person name="Barry K."/>
            <person name="Grigoriev I.V."/>
            <person name="Crous P.W."/>
            <person name="Seidl M.F."/>
        </authorList>
    </citation>
    <scope>NUCLEOTIDE SEQUENCE [LARGE SCALE GENOMIC DNA]</scope>
    <source>
        <strain evidence="2 3">CBS 129764</strain>
    </source>
</reference>
<organism evidence="2 3">
    <name type="scientific">Phyllosticta citrichinensis</name>
    <dbReference type="NCBI Taxonomy" id="1130410"/>
    <lineage>
        <taxon>Eukaryota</taxon>
        <taxon>Fungi</taxon>
        <taxon>Dikarya</taxon>
        <taxon>Ascomycota</taxon>
        <taxon>Pezizomycotina</taxon>
        <taxon>Dothideomycetes</taxon>
        <taxon>Dothideomycetes incertae sedis</taxon>
        <taxon>Botryosphaeriales</taxon>
        <taxon>Phyllostictaceae</taxon>
        <taxon>Phyllosticta</taxon>
    </lineage>
</organism>
<gene>
    <name evidence="2" type="ORF">IWX90DRAFT_249723</name>
</gene>
<feature type="region of interest" description="Disordered" evidence="1">
    <location>
        <begin position="324"/>
        <end position="344"/>
    </location>
</feature>
<evidence type="ECO:0000256" key="1">
    <source>
        <dbReference type="SAM" id="MobiDB-lite"/>
    </source>
</evidence>
<dbReference type="EMBL" id="JBBWUH010000006">
    <property type="protein sequence ID" value="KAK8164110.1"/>
    <property type="molecule type" value="Genomic_DNA"/>
</dbReference>
<evidence type="ECO:0000313" key="3">
    <source>
        <dbReference type="Proteomes" id="UP001456524"/>
    </source>
</evidence>
<proteinExistence type="predicted"/>
<protein>
    <submittedName>
        <fullName evidence="2">Uncharacterized protein</fullName>
    </submittedName>
</protein>
<evidence type="ECO:0000313" key="2">
    <source>
        <dbReference type="EMBL" id="KAK8164110.1"/>
    </source>
</evidence>
<sequence>MTMAVQPLVTLASGCRQLHPLSLSLSLSLSPSLIFFLTLPALPSLNSPWPDRMHPKKKKKKTTHAFKKHRIQPDPHSLPARLHHVAVNSCVSSRPRFRLLSPPETVEQTTPSWEDLPSTTLRGPCSQPLPVTARHWPSACFHSTRSALRLPSLSDPSPADQETRLFSTAREQPIRTPVIGLHIHHTPLLHPPPPPSPSPCRSRLNHRIREKHVSPCHDSVDVFLFDRNPSCPHTVLFPTLRPVKTSAAARVVVQSTNSAADLPPYASTFRTWNITTRRQCDDAHQRIHSATVPGMIIITWSPTRSPTCLILHSSVAAQPFLTPSQRVPHSCPSDQSRPAGSRLS</sequence>
<accession>A0ABR1XQZ6</accession>
<name>A0ABR1XQZ6_9PEZI</name>
<dbReference type="Proteomes" id="UP001456524">
    <property type="component" value="Unassembled WGS sequence"/>
</dbReference>